<feature type="region of interest" description="Disordered" evidence="1">
    <location>
        <begin position="153"/>
        <end position="207"/>
    </location>
</feature>
<protein>
    <submittedName>
        <fullName evidence="2">RHTO0S01e09274g1_1</fullName>
    </submittedName>
</protein>
<name>A0A061AKQ1_RHOTO</name>
<dbReference type="EMBL" id="LK052936">
    <property type="protein sequence ID" value="CDR35880.1"/>
    <property type="molecule type" value="Genomic_DNA"/>
</dbReference>
<reference evidence="2" key="1">
    <citation type="journal article" date="2014" name="Genome Announc.">
        <title>Draft genome sequence of Rhodosporidium toruloides CECT1137, an oleaginous yeast of biotechnological interest.</title>
        <authorList>
            <person name="Morin N."/>
            <person name="Calcas X."/>
            <person name="Devillers H."/>
            <person name="Durrens P."/>
            <person name="Sherman D.J."/>
            <person name="Nicaud J.-M."/>
            <person name="Neuveglise C."/>
        </authorList>
    </citation>
    <scope>NUCLEOTIDE SEQUENCE</scope>
    <source>
        <strain evidence="2">CECT1137</strain>
    </source>
</reference>
<dbReference type="AlphaFoldDB" id="A0A061AKQ1"/>
<sequence length="335" mass="36506">MARTALSLIPSPDPDTFTELLVNDLHVPLDSTASMRRWLPGHLWTLAHEWLNAMESRSEREGIVPPPIPPLPGLPRRLAPIPGVLPVPASPEPSDFLPDAETDLAQAAGSPAAEEGCDDVQVAHGASEDQPLPSSLSQAQPLTRAERLERRLQQKEKQQLEQRRRLDGSGSKDTQSPWTTPLAVRPLARSAASGMRHERCGSPRRKSALASELIAGIAPPSSRYRAPLNERNGSAILQDLFQVGTLRFAPPKEVATSSNLPSIQVVPPTSPQPPTSAPLSPQQIDPLTPDDLSRSPARRPLKRVKVNQLGEPVKRRLHIEPDDAFILPFQFPANS</sequence>
<feature type="compositionally biased region" description="Basic residues" evidence="1">
    <location>
        <begin position="296"/>
        <end position="305"/>
    </location>
</feature>
<gene>
    <name evidence="2" type="ORF">RHTO0S_01e09274g</name>
</gene>
<feature type="compositionally biased region" description="Basic and acidic residues" evidence="1">
    <location>
        <begin position="153"/>
        <end position="167"/>
    </location>
</feature>
<evidence type="ECO:0000256" key="1">
    <source>
        <dbReference type="SAM" id="MobiDB-lite"/>
    </source>
</evidence>
<organism evidence="2">
    <name type="scientific">Rhodotorula toruloides</name>
    <name type="common">Yeast</name>
    <name type="synonym">Rhodosporidium toruloides</name>
    <dbReference type="NCBI Taxonomy" id="5286"/>
    <lineage>
        <taxon>Eukaryota</taxon>
        <taxon>Fungi</taxon>
        <taxon>Dikarya</taxon>
        <taxon>Basidiomycota</taxon>
        <taxon>Pucciniomycotina</taxon>
        <taxon>Microbotryomycetes</taxon>
        <taxon>Sporidiobolales</taxon>
        <taxon>Sporidiobolaceae</taxon>
        <taxon>Rhodotorula</taxon>
    </lineage>
</organism>
<proteinExistence type="predicted"/>
<accession>A0A061AKQ1</accession>
<evidence type="ECO:0000313" key="2">
    <source>
        <dbReference type="EMBL" id="CDR35880.1"/>
    </source>
</evidence>
<feature type="region of interest" description="Disordered" evidence="1">
    <location>
        <begin position="255"/>
        <end position="307"/>
    </location>
</feature>
<dbReference type="OrthoDB" id="10440190at2759"/>